<gene>
    <name evidence="1" type="ORF">HERI1096_LOCUS3505</name>
</gene>
<dbReference type="InterPro" id="IPR014984">
    <property type="entry name" value="HopJ"/>
</dbReference>
<dbReference type="Gene3D" id="3.20.160.10">
    <property type="entry name" value="vpa0580 domain like"/>
    <property type="match status" value="1"/>
</dbReference>
<name>A0A7S3AGP1_9EUKA</name>
<dbReference type="Pfam" id="PF08888">
    <property type="entry name" value="HopJ"/>
    <property type="match status" value="1"/>
</dbReference>
<accession>A0A7S3AGP1</accession>
<proteinExistence type="predicted"/>
<dbReference type="InterPro" id="IPR038604">
    <property type="entry name" value="HopJ_sf"/>
</dbReference>
<dbReference type="AlphaFoldDB" id="A0A7S3AGP1"/>
<protein>
    <submittedName>
        <fullName evidence="1">Uncharacterized protein</fullName>
    </submittedName>
</protein>
<reference evidence="1" key="1">
    <citation type="submission" date="2021-01" db="EMBL/GenBank/DDBJ databases">
        <authorList>
            <person name="Corre E."/>
            <person name="Pelletier E."/>
            <person name="Niang G."/>
            <person name="Scheremetjew M."/>
            <person name="Finn R."/>
            <person name="Kale V."/>
            <person name="Holt S."/>
            <person name="Cochrane G."/>
            <person name="Meng A."/>
            <person name="Brown T."/>
            <person name="Cohen L."/>
        </authorList>
    </citation>
    <scope>NUCLEOTIDE SEQUENCE</scope>
    <source>
        <strain evidence="1">CCMP281</strain>
    </source>
</reference>
<sequence>MLLLIISLGAASGLLVPHCGTGSCGGASRYRSIRASTAAFEPESATCTLISKVKTAPDEVTFASTMAVVEAEYVVTEVSFSVGPVKSAAGSNMGSAKVFSLGKMHDLSEAETLGLFGEIYRDVVATPSGDDHPNIRAFMAEGWSGVDFPDGIALAPAE</sequence>
<evidence type="ECO:0000313" key="1">
    <source>
        <dbReference type="EMBL" id="CAE0102847.1"/>
    </source>
</evidence>
<dbReference type="EMBL" id="HBHX01006386">
    <property type="protein sequence ID" value="CAE0102847.1"/>
    <property type="molecule type" value="Transcribed_RNA"/>
</dbReference>
<organism evidence="1">
    <name type="scientific">Haptolina ericina</name>
    <dbReference type="NCBI Taxonomy" id="156174"/>
    <lineage>
        <taxon>Eukaryota</taxon>
        <taxon>Haptista</taxon>
        <taxon>Haptophyta</taxon>
        <taxon>Prymnesiophyceae</taxon>
        <taxon>Prymnesiales</taxon>
        <taxon>Prymnesiaceae</taxon>
        <taxon>Haptolina</taxon>
    </lineage>
</organism>